<dbReference type="PATRIC" id="fig|1341156.4.peg.3729"/>
<reference evidence="2 3" key="1">
    <citation type="submission" date="2013-06" db="EMBL/GenBank/DDBJ databases">
        <title>Rumen cellulosomics: divergent fiber-degrading strategies revealed by comparative genome-wide analysis of six Ruminococcal strains.</title>
        <authorList>
            <person name="Dassa B."/>
            <person name="Borovok I."/>
            <person name="Lamed R."/>
            <person name="Flint H."/>
            <person name="Yeoman C.J."/>
            <person name="White B."/>
            <person name="Bayer E.A."/>
        </authorList>
    </citation>
    <scope>NUCLEOTIDE SEQUENCE [LARGE SCALE GENOMIC DNA]</scope>
    <source>
        <strain evidence="2 3">SY3</strain>
    </source>
</reference>
<feature type="transmembrane region" description="Helical" evidence="1">
    <location>
        <begin position="62"/>
        <end position="79"/>
    </location>
</feature>
<sequence length="144" mass="15091">MYFDDDDSKIAGAVGAVIGAALGVGLWCLIGLLGRIAFIGGIAICLGSLGGYYLLGKGMSKTGLIISLVIIVLAVYFATRLNYAISLYRAFDGEVSFGKCYSGVIKLLAAFGEKGSFYKDLIFGYLITIGGGFMALMKLGVIDS</sequence>
<dbReference type="RefSeq" id="WP_024856965.1">
    <property type="nucleotide sequence ID" value="NZ_JEOB01000004.1"/>
</dbReference>
<proteinExistence type="predicted"/>
<keyword evidence="1" id="KW-0472">Membrane</keyword>
<dbReference type="EMBL" id="JEOB01000004">
    <property type="protein sequence ID" value="EXM37560.1"/>
    <property type="molecule type" value="Genomic_DNA"/>
</dbReference>
<dbReference type="Proteomes" id="UP000021369">
    <property type="component" value="Unassembled WGS sequence"/>
</dbReference>
<evidence type="ECO:0000313" key="3">
    <source>
        <dbReference type="Proteomes" id="UP000021369"/>
    </source>
</evidence>
<organism evidence="2 3">
    <name type="scientific">Ruminococcus albus SY3</name>
    <dbReference type="NCBI Taxonomy" id="1341156"/>
    <lineage>
        <taxon>Bacteria</taxon>
        <taxon>Bacillati</taxon>
        <taxon>Bacillota</taxon>
        <taxon>Clostridia</taxon>
        <taxon>Eubacteriales</taxon>
        <taxon>Oscillospiraceae</taxon>
        <taxon>Ruminococcus</taxon>
    </lineage>
</organism>
<feature type="transmembrane region" description="Helical" evidence="1">
    <location>
        <begin position="12"/>
        <end position="30"/>
    </location>
</feature>
<evidence type="ECO:0000256" key="1">
    <source>
        <dbReference type="SAM" id="Phobius"/>
    </source>
</evidence>
<protein>
    <submittedName>
        <fullName evidence="2">Uncharacterized protein</fullName>
    </submittedName>
</protein>
<accession>A0A011WKM1</accession>
<gene>
    <name evidence="2" type="ORF">RASY3_13530</name>
</gene>
<dbReference type="OrthoDB" id="1829171at2"/>
<feature type="transmembrane region" description="Helical" evidence="1">
    <location>
        <begin position="122"/>
        <end position="141"/>
    </location>
</feature>
<keyword evidence="1" id="KW-1133">Transmembrane helix</keyword>
<evidence type="ECO:0000313" key="2">
    <source>
        <dbReference type="EMBL" id="EXM37560.1"/>
    </source>
</evidence>
<comment type="caution">
    <text evidence="2">The sequence shown here is derived from an EMBL/GenBank/DDBJ whole genome shotgun (WGS) entry which is preliminary data.</text>
</comment>
<feature type="transmembrane region" description="Helical" evidence="1">
    <location>
        <begin position="36"/>
        <end position="55"/>
    </location>
</feature>
<name>A0A011WKM1_RUMAL</name>
<keyword evidence="3" id="KW-1185">Reference proteome</keyword>
<dbReference type="AlphaFoldDB" id="A0A011WKM1"/>
<keyword evidence="1" id="KW-0812">Transmembrane</keyword>